<sequence>MLQRIKLWYLCSCMHLNGFLDSFDCHRREETIEGVAKYKYISKKKKLSMKSNTYQKLQQNSDIIIIFLPWRGAGQPTPHTT</sequence>
<proteinExistence type="predicted"/>
<organism evidence="1">
    <name type="scientific">Rhizophora mucronata</name>
    <name type="common">Asiatic mangrove</name>
    <dbReference type="NCBI Taxonomy" id="61149"/>
    <lineage>
        <taxon>Eukaryota</taxon>
        <taxon>Viridiplantae</taxon>
        <taxon>Streptophyta</taxon>
        <taxon>Embryophyta</taxon>
        <taxon>Tracheophyta</taxon>
        <taxon>Spermatophyta</taxon>
        <taxon>Magnoliopsida</taxon>
        <taxon>eudicotyledons</taxon>
        <taxon>Gunneridae</taxon>
        <taxon>Pentapetalae</taxon>
        <taxon>rosids</taxon>
        <taxon>fabids</taxon>
        <taxon>Malpighiales</taxon>
        <taxon>Rhizophoraceae</taxon>
        <taxon>Rhizophora</taxon>
    </lineage>
</organism>
<dbReference type="AlphaFoldDB" id="A0A2P2PPM7"/>
<dbReference type="EMBL" id="GGEC01076218">
    <property type="protein sequence ID" value="MBX56702.1"/>
    <property type="molecule type" value="Transcribed_RNA"/>
</dbReference>
<reference evidence="1" key="1">
    <citation type="submission" date="2018-02" db="EMBL/GenBank/DDBJ databases">
        <title>Rhizophora mucronata_Transcriptome.</title>
        <authorList>
            <person name="Meera S.P."/>
            <person name="Sreeshan A."/>
            <person name="Augustine A."/>
        </authorList>
    </citation>
    <scope>NUCLEOTIDE SEQUENCE</scope>
    <source>
        <tissue evidence="1">Leaf</tissue>
    </source>
</reference>
<evidence type="ECO:0000313" key="1">
    <source>
        <dbReference type="EMBL" id="MBX56702.1"/>
    </source>
</evidence>
<accession>A0A2P2PPM7</accession>
<name>A0A2P2PPM7_RHIMU</name>
<protein>
    <submittedName>
        <fullName evidence="1">Uncharacterized protein</fullName>
    </submittedName>
</protein>